<evidence type="ECO:0000256" key="3">
    <source>
        <dbReference type="ARBA" id="ARBA00023163"/>
    </source>
</evidence>
<evidence type="ECO:0000313" key="5">
    <source>
        <dbReference type="EMBL" id="GGP02257.1"/>
    </source>
</evidence>
<dbReference type="EMBL" id="BMNK01000001">
    <property type="protein sequence ID" value="GGP02257.1"/>
    <property type="molecule type" value="Genomic_DNA"/>
</dbReference>
<reference evidence="5" key="1">
    <citation type="journal article" date="2014" name="Int. J. Syst. Evol. Microbiol.">
        <title>Complete genome sequence of Corynebacterium casei LMG S-19264T (=DSM 44701T), isolated from a smear-ripened cheese.</title>
        <authorList>
            <consortium name="US DOE Joint Genome Institute (JGI-PGF)"/>
            <person name="Walter F."/>
            <person name="Albersmeier A."/>
            <person name="Kalinowski J."/>
            <person name="Ruckert C."/>
        </authorList>
    </citation>
    <scope>NUCLEOTIDE SEQUENCE</scope>
    <source>
        <strain evidence="5">CGMCC 4.7430</strain>
    </source>
</reference>
<protein>
    <submittedName>
        <fullName evidence="5">Transcriptional regulator</fullName>
    </submittedName>
</protein>
<dbReference type="PANTHER" id="PTHR33154:SF15">
    <property type="entry name" value="REGULATORY PROTEIN ARSR"/>
    <property type="match status" value="1"/>
</dbReference>
<dbReference type="Gene3D" id="1.10.10.10">
    <property type="entry name" value="Winged helix-like DNA-binding domain superfamily/Winged helix DNA-binding domain"/>
    <property type="match status" value="1"/>
</dbReference>
<comment type="caution">
    <text evidence="5">The sequence shown here is derived from an EMBL/GenBank/DDBJ whole genome shotgun (WGS) entry which is preliminary data.</text>
</comment>
<dbReference type="CDD" id="cd00090">
    <property type="entry name" value="HTH_ARSR"/>
    <property type="match status" value="1"/>
</dbReference>
<proteinExistence type="predicted"/>
<evidence type="ECO:0000256" key="2">
    <source>
        <dbReference type="ARBA" id="ARBA00023125"/>
    </source>
</evidence>
<dbReference type="Pfam" id="PF12840">
    <property type="entry name" value="HTH_20"/>
    <property type="match status" value="1"/>
</dbReference>
<keyword evidence="3" id="KW-0804">Transcription</keyword>
<keyword evidence="2" id="KW-0238">DNA-binding</keyword>
<accession>A0A918A1N8</accession>
<evidence type="ECO:0000259" key="4">
    <source>
        <dbReference type="SMART" id="SM00418"/>
    </source>
</evidence>
<evidence type="ECO:0000256" key="1">
    <source>
        <dbReference type="ARBA" id="ARBA00023015"/>
    </source>
</evidence>
<dbReference type="GO" id="GO:0003700">
    <property type="term" value="F:DNA-binding transcription factor activity"/>
    <property type="evidence" value="ECO:0007669"/>
    <property type="project" value="InterPro"/>
</dbReference>
<dbReference type="GO" id="GO:0003677">
    <property type="term" value="F:DNA binding"/>
    <property type="evidence" value="ECO:0007669"/>
    <property type="project" value="UniProtKB-KW"/>
</dbReference>
<dbReference type="PANTHER" id="PTHR33154">
    <property type="entry name" value="TRANSCRIPTIONAL REGULATOR, ARSR FAMILY"/>
    <property type="match status" value="1"/>
</dbReference>
<keyword evidence="1" id="KW-0805">Transcription regulation</keyword>
<name>A0A918A1N8_9ACTN</name>
<dbReference type="InterPro" id="IPR036390">
    <property type="entry name" value="WH_DNA-bd_sf"/>
</dbReference>
<dbReference type="InterPro" id="IPR001845">
    <property type="entry name" value="HTH_ArsR_DNA-bd_dom"/>
</dbReference>
<dbReference type="AlphaFoldDB" id="A0A918A1N8"/>
<dbReference type="Proteomes" id="UP000660745">
    <property type="component" value="Unassembled WGS sequence"/>
</dbReference>
<dbReference type="SUPFAM" id="SSF46785">
    <property type="entry name" value="Winged helix' DNA-binding domain"/>
    <property type="match status" value="1"/>
</dbReference>
<dbReference type="RefSeq" id="WP_189137111.1">
    <property type="nucleotide sequence ID" value="NZ_BMNK01000001.1"/>
</dbReference>
<dbReference type="InterPro" id="IPR036388">
    <property type="entry name" value="WH-like_DNA-bd_sf"/>
</dbReference>
<organism evidence="5 6">
    <name type="scientific">Nonomuraea glycinis</name>
    <dbReference type="NCBI Taxonomy" id="2047744"/>
    <lineage>
        <taxon>Bacteria</taxon>
        <taxon>Bacillati</taxon>
        <taxon>Actinomycetota</taxon>
        <taxon>Actinomycetes</taxon>
        <taxon>Streptosporangiales</taxon>
        <taxon>Streptosporangiaceae</taxon>
        <taxon>Nonomuraea</taxon>
    </lineage>
</organism>
<dbReference type="InterPro" id="IPR011991">
    <property type="entry name" value="ArsR-like_HTH"/>
</dbReference>
<sequence>MATDENRRITELDTLKALAHPLRLRLYRALYQARTATASQLADQVDEAVSLVSYHLRKLAAHGVIEEADQQSSDGRERWWQMVLSSYSVSHKDFSDAPERAAAYSAFTRLAFREHVELYERYLDEQAAWEQEWRSAAFTSRTLAQLTADELRQASEELREVLKKWQAHADATPDAEGRENVVLHLFGFPTRP</sequence>
<evidence type="ECO:0000313" key="6">
    <source>
        <dbReference type="Proteomes" id="UP000660745"/>
    </source>
</evidence>
<reference evidence="5" key="2">
    <citation type="submission" date="2020-09" db="EMBL/GenBank/DDBJ databases">
        <authorList>
            <person name="Sun Q."/>
            <person name="Zhou Y."/>
        </authorList>
    </citation>
    <scope>NUCLEOTIDE SEQUENCE</scope>
    <source>
        <strain evidence="5">CGMCC 4.7430</strain>
    </source>
</reference>
<dbReference type="InterPro" id="IPR051081">
    <property type="entry name" value="HTH_MetalResp_TranReg"/>
</dbReference>
<gene>
    <name evidence="5" type="ORF">GCM10012278_08770</name>
</gene>
<feature type="domain" description="HTH arsR-type" evidence="4">
    <location>
        <begin position="13"/>
        <end position="109"/>
    </location>
</feature>
<keyword evidence="6" id="KW-1185">Reference proteome</keyword>
<dbReference type="SMART" id="SM00418">
    <property type="entry name" value="HTH_ARSR"/>
    <property type="match status" value="1"/>
</dbReference>